<accession>A0A9J6BG21</accession>
<protein>
    <submittedName>
        <fullName evidence="1">Uncharacterized protein</fullName>
    </submittedName>
</protein>
<reference evidence="1" key="1">
    <citation type="submission" date="2021-03" db="EMBL/GenBank/DDBJ databases">
        <title>Chromosome level genome of the anhydrobiotic midge Polypedilum vanderplanki.</title>
        <authorList>
            <person name="Yoshida Y."/>
            <person name="Kikawada T."/>
            <person name="Gusev O."/>
        </authorList>
    </citation>
    <scope>NUCLEOTIDE SEQUENCE</scope>
    <source>
        <strain evidence="1">NIAS01</strain>
        <tissue evidence="1">Whole body or cell culture</tissue>
    </source>
</reference>
<gene>
    <name evidence="1" type="ORF">PVAND_016598</name>
</gene>
<evidence type="ECO:0000313" key="1">
    <source>
        <dbReference type="EMBL" id="KAG5668666.1"/>
    </source>
</evidence>
<dbReference type="AlphaFoldDB" id="A0A9J6BG21"/>
<sequence length="109" mass="12835">MKVEEFLNITKKYIFELEKTIKEQEIKMKKDAEDIEVLKAIIEELQTKEVIDSFLHNDLSNSMIDDIQDMTILIGNEKIRFHKISNPSEFKRSSTLEKIVDIFKKCIGK</sequence>
<organism evidence="1 2">
    <name type="scientific">Polypedilum vanderplanki</name>
    <name type="common">Sleeping chironomid midge</name>
    <dbReference type="NCBI Taxonomy" id="319348"/>
    <lineage>
        <taxon>Eukaryota</taxon>
        <taxon>Metazoa</taxon>
        <taxon>Ecdysozoa</taxon>
        <taxon>Arthropoda</taxon>
        <taxon>Hexapoda</taxon>
        <taxon>Insecta</taxon>
        <taxon>Pterygota</taxon>
        <taxon>Neoptera</taxon>
        <taxon>Endopterygota</taxon>
        <taxon>Diptera</taxon>
        <taxon>Nematocera</taxon>
        <taxon>Chironomoidea</taxon>
        <taxon>Chironomidae</taxon>
        <taxon>Chironominae</taxon>
        <taxon>Polypedilum</taxon>
        <taxon>Polypedilum</taxon>
    </lineage>
</organism>
<name>A0A9J6BG21_POLVA</name>
<proteinExistence type="predicted"/>
<evidence type="ECO:0000313" key="2">
    <source>
        <dbReference type="Proteomes" id="UP001107558"/>
    </source>
</evidence>
<dbReference type="Proteomes" id="UP001107558">
    <property type="component" value="Chromosome 4"/>
</dbReference>
<comment type="caution">
    <text evidence="1">The sequence shown here is derived from an EMBL/GenBank/DDBJ whole genome shotgun (WGS) entry which is preliminary data.</text>
</comment>
<keyword evidence="2" id="KW-1185">Reference proteome</keyword>
<dbReference type="EMBL" id="JADBJN010000004">
    <property type="protein sequence ID" value="KAG5668666.1"/>
    <property type="molecule type" value="Genomic_DNA"/>
</dbReference>